<reference evidence="1" key="1">
    <citation type="submission" date="2019-12" db="EMBL/GenBank/DDBJ databases">
        <title>An insight into the sialome of adult female Ixodes ricinus ticks feeding for 6 days.</title>
        <authorList>
            <person name="Perner J."/>
            <person name="Ribeiro J.M.C."/>
        </authorList>
    </citation>
    <scope>NUCLEOTIDE SEQUENCE</scope>
    <source>
        <strain evidence="1">Semi-engorged</strain>
        <tissue evidence="1">Salivary glands</tissue>
    </source>
</reference>
<name>A0A6B0U0Q0_IXORI</name>
<organism evidence="1">
    <name type="scientific">Ixodes ricinus</name>
    <name type="common">Common tick</name>
    <name type="synonym">Acarus ricinus</name>
    <dbReference type="NCBI Taxonomy" id="34613"/>
    <lineage>
        <taxon>Eukaryota</taxon>
        <taxon>Metazoa</taxon>
        <taxon>Ecdysozoa</taxon>
        <taxon>Arthropoda</taxon>
        <taxon>Chelicerata</taxon>
        <taxon>Arachnida</taxon>
        <taxon>Acari</taxon>
        <taxon>Parasitiformes</taxon>
        <taxon>Ixodida</taxon>
        <taxon>Ixodoidea</taxon>
        <taxon>Ixodidae</taxon>
        <taxon>Ixodinae</taxon>
        <taxon>Ixodes</taxon>
    </lineage>
</organism>
<sequence>MFPQYCAVAAALFNACALRSLYHDSFPFPFHPIDDVYVTGDAFLKIWRSTSCNYRAILIFTEAAGRE</sequence>
<dbReference type="AlphaFoldDB" id="A0A6B0U0Q0"/>
<evidence type="ECO:0000313" key="1">
    <source>
        <dbReference type="EMBL" id="MXU82264.1"/>
    </source>
</evidence>
<proteinExistence type="predicted"/>
<accession>A0A6B0U0Q0</accession>
<protein>
    <submittedName>
        <fullName evidence="1">Uncharacterized protein</fullName>
    </submittedName>
</protein>
<dbReference type="EMBL" id="GIFC01000181">
    <property type="protein sequence ID" value="MXU82264.1"/>
    <property type="molecule type" value="Transcribed_RNA"/>
</dbReference>